<feature type="non-terminal residue" evidence="1">
    <location>
        <position position="1"/>
    </location>
</feature>
<evidence type="ECO:0008006" key="3">
    <source>
        <dbReference type="Google" id="ProtNLM"/>
    </source>
</evidence>
<comment type="caution">
    <text evidence="1">The sequence shown here is derived from an EMBL/GenBank/DDBJ whole genome shotgun (WGS) entry which is preliminary data.</text>
</comment>
<dbReference type="OrthoDB" id="433916at2759"/>
<dbReference type="InterPro" id="IPR036865">
    <property type="entry name" value="CRAL-TRIO_dom_sf"/>
</dbReference>
<dbReference type="SUPFAM" id="SSF52087">
    <property type="entry name" value="CRAL/TRIO domain"/>
    <property type="match status" value="1"/>
</dbReference>
<dbReference type="EMBL" id="CAJNJA010008942">
    <property type="protein sequence ID" value="CAE7241711.1"/>
    <property type="molecule type" value="Genomic_DNA"/>
</dbReference>
<dbReference type="AlphaFoldDB" id="A0A812L592"/>
<evidence type="ECO:0000313" key="2">
    <source>
        <dbReference type="Proteomes" id="UP000601435"/>
    </source>
</evidence>
<evidence type="ECO:0000313" key="1">
    <source>
        <dbReference type="EMBL" id="CAE7241711.1"/>
    </source>
</evidence>
<gene>
    <name evidence="1" type="ORF">SNEC2469_LOCUS4418</name>
</gene>
<organism evidence="1 2">
    <name type="scientific">Symbiodinium necroappetens</name>
    <dbReference type="NCBI Taxonomy" id="1628268"/>
    <lineage>
        <taxon>Eukaryota</taxon>
        <taxon>Sar</taxon>
        <taxon>Alveolata</taxon>
        <taxon>Dinophyceae</taxon>
        <taxon>Suessiales</taxon>
        <taxon>Symbiodiniaceae</taxon>
        <taxon>Symbiodinium</taxon>
    </lineage>
</organism>
<proteinExistence type="predicted"/>
<name>A0A812L592_9DINO</name>
<dbReference type="Gene3D" id="3.40.525.10">
    <property type="entry name" value="CRAL-TRIO lipid binding domain"/>
    <property type="match status" value="1"/>
</dbReference>
<reference evidence="1" key="1">
    <citation type="submission" date="2021-02" db="EMBL/GenBank/DDBJ databases">
        <authorList>
            <person name="Dougan E. K."/>
            <person name="Rhodes N."/>
            <person name="Thang M."/>
            <person name="Chan C."/>
        </authorList>
    </citation>
    <scope>NUCLEOTIDE SEQUENCE</scope>
</reference>
<protein>
    <recommendedName>
        <fullName evidence="3">CRAL-TRIO domain-containing protein</fullName>
    </recommendedName>
</protein>
<keyword evidence="2" id="KW-1185">Reference proteome</keyword>
<sequence>PLSEFWAKLLLLESSGGKHGKAVARADKMLRFRQRWSWPLSIGVRQVEAALRSGATIYLPPRWPGDSHLLVFTAQKLNTRLCTMQEYQLLILFMMEAALRDSRPDHPGITIVLDVRLLSSVIWQACLSGWNDMRRGIELCSALPIKAPHVQLIEDEARWVATSAVQFFLSKFGSKMRSRVHRGGPQAAIDKLGTEILPDFLGGRRDSMAEFSSWLEKSQLANPVEIASASIRSSAA</sequence>
<accession>A0A812L592</accession>
<dbReference type="Proteomes" id="UP000601435">
    <property type="component" value="Unassembled WGS sequence"/>
</dbReference>